<reference evidence="5" key="1">
    <citation type="submission" date="2020-11" db="EMBL/GenBank/DDBJ databases">
        <authorList>
            <consortium name="DOE Joint Genome Institute"/>
            <person name="Ahrendt S."/>
            <person name="Riley R."/>
            <person name="Andreopoulos W."/>
            <person name="Labutti K."/>
            <person name="Pangilinan J."/>
            <person name="Ruiz-Duenas F.J."/>
            <person name="Barrasa J.M."/>
            <person name="Sanchez-Garcia M."/>
            <person name="Camarero S."/>
            <person name="Miyauchi S."/>
            <person name="Serrano A."/>
            <person name="Linde D."/>
            <person name="Babiker R."/>
            <person name="Drula E."/>
            <person name="Ayuso-Fernandez I."/>
            <person name="Pacheco R."/>
            <person name="Padilla G."/>
            <person name="Ferreira P."/>
            <person name="Barriuso J."/>
            <person name="Kellner H."/>
            <person name="Castanera R."/>
            <person name="Alfaro M."/>
            <person name="Ramirez L."/>
            <person name="Pisabarro A.G."/>
            <person name="Kuo A."/>
            <person name="Tritt A."/>
            <person name="Lipzen A."/>
            <person name="He G."/>
            <person name="Yan M."/>
            <person name="Ng V."/>
            <person name="Cullen D."/>
            <person name="Martin F."/>
            <person name="Rosso M.-N."/>
            <person name="Henrissat B."/>
            <person name="Hibbett D."/>
            <person name="Martinez A.T."/>
            <person name="Grigoriev I.V."/>
        </authorList>
    </citation>
    <scope>NUCLEOTIDE SEQUENCE</scope>
    <source>
        <strain evidence="5">AH 40177</strain>
    </source>
</reference>
<evidence type="ECO:0000313" key="6">
    <source>
        <dbReference type="Proteomes" id="UP000772434"/>
    </source>
</evidence>
<dbReference type="PROSITE" id="PS00122">
    <property type="entry name" value="CARBOXYLESTERASE_B_1"/>
    <property type="match status" value="1"/>
</dbReference>
<dbReference type="SUPFAM" id="SSF53474">
    <property type="entry name" value="alpha/beta-Hydrolases"/>
    <property type="match status" value="1"/>
</dbReference>
<evidence type="ECO:0000313" key="5">
    <source>
        <dbReference type="EMBL" id="KAF9072371.1"/>
    </source>
</evidence>
<dbReference type="AlphaFoldDB" id="A0A9P5PZQ5"/>
<comment type="similarity">
    <text evidence="1 3">Belongs to the type-B carboxylesterase/lipase family.</text>
</comment>
<evidence type="ECO:0000256" key="1">
    <source>
        <dbReference type="ARBA" id="ARBA00005964"/>
    </source>
</evidence>
<keyword evidence="6" id="KW-1185">Reference proteome</keyword>
<dbReference type="Pfam" id="PF00135">
    <property type="entry name" value="COesterase"/>
    <property type="match status" value="1"/>
</dbReference>
<feature type="domain" description="Carboxylesterase type B" evidence="4">
    <location>
        <begin position="158"/>
        <end position="646"/>
    </location>
</feature>
<sequence length="670" mass="72326">MLASSQQPSGRVALLFENDGNWEDFGNRASALLFYNPETLSGASQVCQEINETLFGRENLPEYVYSRKLSYLKHLGEFNESTEFWVSSNASPSASGSAIAPFSPSSATPIVDASRRLPFLCSNSAPLTSQVDTDFPSLPKTNVLSGDTLFTGVRDHLTFRFMGIPYAAPPLGPLRFQYPEKWTGNHVNATGFQPACLQFGDFANNDAGLNPQGISEDCLFLNVYTSYIPSSSSTPAALRPVMFWMHGGGNVNGMGSDETFDGGPLVSRGDVVIVTINYRLNIFGFLGLDDSIIPGNYAIADKIAALAWVKDHIAAFGGDPGKVTIFGQSAGGWSVVDLLKSPKATGLFHGAISQSGGSGTFTTYEAVNEMVDPFLSPLCNGTGTALLQCLQALPAETLLNVTNFAGSWNTVIDGVYALNSAVNQVALGPGAINSVPFMLGFMPEEGQSLLGTTILPNATDFNQSVINAVGSVLAQDVLDSGLWVIDEEFDVYNATINVFTDWFLTCPAENMIAAGSKSNAFPAMYVYSMQHAYGLSFFDPFELCTFPVGNPQPYYRCHSGDLYEVFGTYHIFSEPVRIAADIDYTCLVQDLWSSFARTGDPNPSLTDLAARGPAYESTLKLLQEKNWVWPKYDSESMSIASLQFPQLRTVEGLPDRSNGRCAVITAGSET</sequence>
<proteinExistence type="inferred from homology"/>
<protein>
    <recommendedName>
        <fullName evidence="3">Carboxylic ester hydrolase</fullName>
        <ecNumber evidence="3">3.1.1.-</ecNumber>
    </recommendedName>
</protein>
<name>A0A9P5PZQ5_9AGAR</name>
<keyword evidence="2 3" id="KW-0378">Hydrolase</keyword>
<evidence type="ECO:0000256" key="3">
    <source>
        <dbReference type="RuleBase" id="RU361235"/>
    </source>
</evidence>
<comment type="caution">
    <text evidence="5">The sequence shown here is derived from an EMBL/GenBank/DDBJ whole genome shotgun (WGS) entry which is preliminary data.</text>
</comment>
<dbReference type="InterPro" id="IPR002018">
    <property type="entry name" value="CarbesteraseB"/>
</dbReference>
<dbReference type="InterPro" id="IPR029058">
    <property type="entry name" value="AB_hydrolase_fold"/>
</dbReference>
<organism evidence="5 6">
    <name type="scientific">Rhodocollybia butyracea</name>
    <dbReference type="NCBI Taxonomy" id="206335"/>
    <lineage>
        <taxon>Eukaryota</taxon>
        <taxon>Fungi</taxon>
        <taxon>Dikarya</taxon>
        <taxon>Basidiomycota</taxon>
        <taxon>Agaricomycotina</taxon>
        <taxon>Agaricomycetes</taxon>
        <taxon>Agaricomycetidae</taxon>
        <taxon>Agaricales</taxon>
        <taxon>Marasmiineae</taxon>
        <taxon>Omphalotaceae</taxon>
        <taxon>Rhodocollybia</taxon>
    </lineage>
</organism>
<evidence type="ECO:0000256" key="2">
    <source>
        <dbReference type="ARBA" id="ARBA00022801"/>
    </source>
</evidence>
<dbReference type="GO" id="GO:0016787">
    <property type="term" value="F:hydrolase activity"/>
    <property type="evidence" value="ECO:0007669"/>
    <property type="project" value="UniProtKB-KW"/>
</dbReference>
<evidence type="ECO:0000259" key="4">
    <source>
        <dbReference type="Pfam" id="PF00135"/>
    </source>
</evidence>
<dbReference type="EMBL" id="JADNRY010000025">
    <property type="protein sequence ID" value="KAF9072371.1"/>
    <property type="molecule type" value="Genomic_DNA"/>
</dbReference>
<dbReference type="Gene3D" id="3.40.50.1820">
    <property type="entry name" value="alpha/beta hydrolase"/>
    <property type="match status" value="1"/>
</dbReference>
<dbReference type="InterPro" id="IPR019826">
    <property type="entry name" value="Carboxylesterase_B_AS"/>
</dbReference>
<dbReference type="EC" id="3.1.1.-" evidence="3"/>
<accession>A0A9P5PZQ5</accession>
<dbReference type="Proteomes" id="UP000772434">
    <property type="component" value="Unassembled WGS sequence"/>
</dbReference>
<dbReference type="PANTHER" id="PTHR11559">
    <property type="entry name" value="CARBOXYLESTERASE"/>
    <property type="match status" value="1"/>
</dbReference>
<dbReference type="OrthoDB" id="408631at2759"/>
<dbReference type="InterPro" id="IPR050309">
    <property type="entry name" value="Type-B_Carboxylest/Lipase"/>
</dbReference>
<gene>
    <name evidence="5" type="ORF">BDP27DRAFT_1217725</name>
</gene>